<proteinExistence type="predicted"/>
<name>A0AAV2BYB7_9ARAC</name>
<organism evidence="1 2">
    <name type="scientific">Larinioides sclopetarius</name>
    <dbReference type="NCBI Taxonomy" id="280406"/>
    <lineage>
        <taxon>Eukaryota</taxon>
        <taxon>Metazoa</taxon>
        <taxon>Ecdysozoa</taxon>
        <taxon>Arthropoda</taxon>
        <taxon>Chelicerata</taxon>
        <taxon>Arachnida</taxon>
        <taxon>Araneae</taxon>
        <taxon>Araneomorphae</taxon>
        <taxon>Entelegynae</taxon>
        <taxon>Araneoidea</taxon>
        <taxon>Araneidae</taxon>
        <taxon>Larinioides</taxon>
    </lineage>
</organism>
<comment type="caution">
    <text evidence="1">The sequence shown here is derived from an EMBL/GenBank/DDBJ whole genome shotgun (WGS) entry which is preliminary data.</text>
</comment>
<evidence type="ECO:0008006" key="3">
    <source>
        <dbReference type="Google" id="ProtNLM"/>
    </source>
</evidence>
<evidence type="ECO:0000313" key="2">
    <source>
        <dbReference type="Proteomes" id="UP001497382"/>
    </source>
</evidence>
<dbReference type="Proteomes" id="UP001497382">
    <property type="component" value="Unassembled WGS sequence"/>
</dbReference>
<sequence>MPLNTVEDVWIVIMERAPQHEKLSKFIDYFIEQWMDNPLLPIALWNVNDQRHRTNNTVEELNSKLNRMIGRQQPNVQLLVKCLKGELGEFGVKRKKKFGTWSSRTEQGLSPIMKRYKQSGLMQVRWTGLIFGVPAPGHCYLLSRKDTSNLA</sequence>
<dbReference type="AlphaFoldDB" id="A0AAV2BYB7"/>
<protein>
    <recommendedName>
        <fullName evidence="3">Transposase</fullName>
    </recommendedName>
</protein>
<evidence type="ECO:0000313" key="1">
    <source>
        <dbReference type="EMBL" id="CAL1300849.1"/>
    </source>
</evidence>
<dbReference type="EMBL" id="CAXIEN010000583">
    <property type="protein sequence ID" value="CAL1300849.1"/>
    <property type="molecule type" value="Genomic_DNA"/>
</dbReference>
<keyword evidence="2" id="KW-1185">Reference proteome</keyword>
<gene>
    <name evidence="1" type="ORF">LARSCL_LOCUS22151</name>
</gene>
<reference evidence="1 2" key="1">
    <citation type="submission" date="2024-04" db="EMBL/GenBank/DDBJ databases">
        <authorList>
            <person name="Rising A."/>
            <person name="Reimegard J."/>
            <person name="Sonavane S."/>
            <person name="Akerstrom W."/>
            <person name="Nylinder S."/>
            <person name="Hedman E."/>
            <person name="Kallberg Y."/>
        </authorList>
    </citation>
    <scope>NUCLEOTIDE SEQUENCE [LARGE SCALE GENOMIC DNA]</scope>
</reference>
<accession>A0AAV2BYB7</accession>